<dbReference type="SUPFAM" id="SSF52540">
    <property type="entry name" value="P-loop containing nucleoside triphosphate hydrolases"/>
    <property type="match status" value="1"/>
</dbReference>
<comment type="caution">
    <text evidence="2">The sequence shown here is derived from an EMBL/GenBank/DDBJ whole genome shotgun (WGS) entry which is preliminary data.</text>
</comment>
<feature type="domain" description="NERD" evidence="1">
    <location>
        <begin position="30"/>
        <end position="150"/>
    </location>
</feature>
<dbReference type="PROSITE" id="PS50965">
    <property type="entry name" value="NERD"/>
    <property type="match status" value="1"/>
</dbReference>
<name>A0A2U2JA46_9FLAO</name>
<accession>A0A2U2JA46</accession>
<reference evidence="2 3" key="1">
    <citation type="submission" date="2018-05" db="EMBL/GenBank/DDBJ databases">
        <title>Polaribacter aquimarinus sp. nov., isolated from sediment in a sediment of sea.</title>
        <authorList>
            <person name="Lu D."/>
        </authorList>
    </citation>
    <scope>NUCLEOTIDE SEQUENCE [LARGE SCALE GENOMIC DNA]</scope>
    <source>
        <strain evidence="2 3">ZY113</strain>
    </source>
</reference>
<dbReference type="InterPro" id="IPR018647">
    <property type="entry name" value="SLFN_3-like_DNA/RNA_helicase"/>
</dbReference>
<dbReference type="InterPro" id="IPR011528">
    <property type="entry name" value="NERD"/>
</dbReference>
<dbReference type="AlphaFoldDB" id="A0A2U2JA46"/>
<protein>
    <recommendedName>
        <fullName evidence="1">NERD domain-containing protein</fullName>
    </recommendedName>
</protein>
<sequence length="555" mass="65068">MPVTLLNNYPENNLEKSITKKDNSPLYGEIWLYNQFLKFNEYKLLENESWFLKHDYNLSTHPASKGKVEGQIDFVLLSKYGILIFEVKGGGLKVDNSDQYFSFNKANPGGYKTQNPFNQAKEYTHTLKELIDEGVFIYRAIVLPHEAGFHLRGPQLEGYRNLLFSKKDFENLKEGEDDKAINKLFYDFILKLAKTSRSKILRELNPSWSNEKINKKIFEKYPVLSSKKIKSLKSQLFPTQSSYGYNPERINSEIILKENYETLKGLKRNRKVIIQGAPGTGKTVLAKKFLAENILMQQKGIYYCANKLIKSKIEHAIIRDYGIDNSLIKFKVYYENAINENVSDEIDFIIFDEAQEYFNEGLFELIEKFEEKMEHPKLLVLYDPKQTIIYNYSDISFYTDFYIENGFTHYLFDETYRCGQNKNIITISKNILYSKKTKEDKIVVTLENKLKIIKEIINERIFLNSEKIILIHSELIVSFKEIAEDYYKDKLEELEDGNINLPSNKIRFTTPIKYRGLENKSVYLITNELNEKSKVQNYVAVTRAMEAVKIILWRK</sequence>
<keyword evidence="3" id="KW-1185">Reference proteome</keyword>
<dbReference type="Proteomes" id="UP000245670">
    <property type="component" value="Unassembled WGS sequence"/>
</dbReference>
<proteinExistence type="predicted"/>
<dbReference type="RefSeq" id="WP_109404763.1">
    <property type="nucleotide sequence ID" value="NZ_QFFG01000003.1"/>
</dbReference>
<evidence type="ECO:0000313" key="2">
    <source>
        <dbReference type="EMBL" id="PWG05218.1"/>
    </source>
</evidence>
<evidence type="ECO:0000259" key="1">
    <source>
        <dbReference type="PROSITE" id="PS50965"/>
    </source>
</evidence>
<dbReference type="Pfam" id="PF09848">
    <property type="entry name" value="SLFN-g3_helicase"/>
    <property type="match status" value="1"/>
</dbReference>
<dbReference type="OrthoDB" id="7066673at2"/>
<organism evidence="2 3">
    <name type="scientific">Polaribacter aquimarinus</name>
    <dbReference type="NCBI Taxonomy" id="2100726"/>
    <lineage>
        <taxon>Bacteria</taxon>
        <taxon>Pseudomonadati</taxon>
        <taxon>Bacteroidota</taxon>
        <taxon>Flavobacteriia</taxon>
        <taxon>Flavobacteriales</taxon>
        <taxon>Flavobacteriaceae</taxon>
    </lineage>
</organism>
<dbReference type="EMBL" id="QFFG01000003">
    <property type="protein sequence ID" value="PWG05218.1"/>
    <property type="molecule type" value="Genomic_DNA"/>
</dbReference>
<dbReference type="InterPro" id="IPR027417">
    <property type="entry name" value="P-loop_NTPase"/>
</dbReference>
<gene>
    <name evidence="2" type="ORF">DIS07_08200</name>
</gene>
<dbReference type="Gene3D" id="3.40.50.300">
    <property type="entry name" value="P-loop containing nucleotide triphosphate hydrolases"/>
    <property type="match status" value="1"/>
</dbReference>
<evidence type="ECO:0000313" key="3">
    <source>
        <dbReference type="Proteomes" id="UP000245670"/>
    </source>
</evidence>
<dbReference type="Pfam" id="PF08378">
    <property type="entry name" value="NERD"/>
    <property type="match status" value="1"/>
</dbReference>